<keyword evidence="5" id="KW-1185">Reference proteome</keyword>
<reference evidence="3" key="1">
    <citation type="journal article" date="2023" name="G3 (Bethesda)">
        <title>Whole genome assemblies of Zophobas morio and Tenebrio molitor.</title>
        <authorList>
            <person name="Kaur S."/>
            <person name="Stinson S.A."/>
            <person name="diCenzo G.C."/>
        </authorList>
    </citation>
    <scope>NUCLEOTIDE SEQUENCE</scope>
    <source>
        <strain evidence="3">QUZm001</strain>
    </source>
</reference>
<dbReference type="GO" id="GO:0003677">
    <property type="term" value="F:DNA binding"/>
    <property type="evidence" value="ECO:0007669"/>
    <property type="project" value="UniProtKB-KW"/>
</dbReference>
<dbReference type="Gene3D" id="1.10.443.10">
    <property type="entry name" value="Intergrase catalytic core"/>
    <property type="match status" value="1"/>
</dbReference>
<dbReference type="InterPro" id="IPR013762">
    <property type="entry name" value="Integrase-like_cat_sf"/>
</dbReference>
<dbReference type="GO" id="GO:0015074">
    <property type="term" value="P:DNA integration"/>
    <property type="evidence" value="ECO:0007669"/>
    <property type="project" value="InterPro"/>
</dbReference>
<evidence type="ECO:0008006" key="6">
    <source>
        <dbReference type="Google" id="ProtNLM"/>
    </source>
</evidence>
<evidence type="ECO:0000256" key="2">
    <source>
        <dbReference type="ARBA" id="ARBA00023172"/>
    </source>
</evidence>
<dbReference type="SUPFAM" id="SSF56349">
    <property type="entry name" value="DNA breaking-rejoining enzymes"/>
    <property type="match status" value="1"/>
</dbReference>
<comment type="caution">
    <text evidence="3">The sequence shown here is derived from an EMBL/GenBank/DDBJ whole genome shotgun (WGS) entry which is preliminary data.</text>
</comment>
<dbReference type="EMBL" id="JALNTZ010000005">
    <property type="protein sequence ID" value="KAJ3650678.1"/>
    <property type="molecule type" value="Genomic_DNA"/>
</dbReference>
<dbReference type="InterPro" id="IPR011010">
    <property type="entry name" value="DNA_brk_join_enz"/>
</dbReference>
<keyword evidence="2" id="KW-0233">DNA recombination</keyword>
<dbReference type="PANTHER" id="PTHR30349:SF41">
    <property type="entry name" value="INTEGRASE_RECOMBINASE PROTEIN MJ0367-RELATED"/>
    <property type="match status" value="1"/>
</dbReference>
<sequence>MESDSENDSLEQQPLKVTSLNSLPETSKKKYTAAYNLFMDWYKEQNVTSFSEDVLMSYFRELAAKFKCTTLWTVYSMLRTTLNINHGVDIANYAKLRAFLKCQAHGYLPKKSKTFTSNEINRFINEAPDSEYLLTKVALIMGVTGACRRHELHQMKITNFNDFGTAVLVTIPNPGTKGVRKFIITEHYYEIYKKYAYLRPADVNDSYFFLNYNKGKCNYQRVGINKFGAMGKEIAKYLQLPNPELYTGHCFRRSSATILGDDVATLKRFTEKFVDEPTEVKLEVDEESVEDNQFDTLDEPVESKFSISNEILNSIEDTSNTPSTSRTQTWENRDNLTFQLNSVDSIKMIFNNCSNITFNIVKSEK</sequence>
<dbReference type="InterPro" id="IPR050090">
    <property type="entry name" value="Tyrosine_recombinase_XerCD"/>
</dbReference>
<name>A0AA38MBS5_9CUCU</name>
<protein>
    <recommendedName>
        <fullName evidence="6">Tyr recombinase domain-containing protein</fullName>
    </recommendedName>
</protein>
<dbReference type="AlphaFoldDB" id="A0AA38MBS5"/>
<evidence type="ECO:0000313" key="3">
    <source>
        <dbReference type="EMBL" id="KAJ3650678.1"/>
    </source>
</evidence>
<evidence type="ECO:0000313" key="5">
    <source>
        <dbReference type="Proteomes" id="UP001168821"/>
    </source>
</evidence>
<dbReference type="Proteomes" id="UP001168821">
    <property type="component" value="Unassembled WGS sequence"/>
</dbReference>
<evidence type="ECO:0000313" key="4">
    <source>
        <dbReference type="EMBL" id="KAJ3653111.1"/>
    </source>
</evidence>
<accession>A0AA38MBS5</accession>
<evidence type="ECO:0000256" key="1">
    <source>
        <dbReference type="ARBA" id="ARBA00023125"/>
    </source>
</evidence>
<proteinExistence type="predicted"/>
<gene>
    <name evidence="3" type="ORF">Zmor_016761</name>
    <name evidence="4" type="ORF">Zmor_019028</name>
</gene>
<dbReference type="EMBL" id="JALNTZ010000005">
    <property type="protein sequence ID" value="KAJ3653111.1"/>
    <property type="molecule type" value="Genomic_DNA"/>
</dbReference>
<dbReference type="PANTHER" id="PTHR30349">
    <property type="entry name" value="PHAGE INTEGRASE-RELATED"/>
    <property type="match status" value="1"/>
</dbReference>
<organism evidence="3 5">
    <name type="scientific">Zophobas morio</name>
    <dbReference type="NCBI Taxonomy" id="2755281"/>
    <lineage>
        <taxon>Eukaryota</taxon>
        <taxon>Metazoa</taxon>
        <taxon>Ecdysozoa</taxon>
        <taxon>Arthropoda</taxon>
        <taxon>Hexapoda</taxon>
        <taxon>Insecta</taxon>
        <taxon>Pterygota</taxon>
        <taxon>Neoptera</taxon>
        <taxon>Endopterygota</taxon>
        <taxon>Coleoptera</taxon>
        <taxon>Polyphaga</taxon>
        <taxon>Cucujiformia</taxon>
        <taxon>Tenebrionidae</taxon>
        <taxon>Zophobas</taxon>
    </lineage>
</organism>
<keyword evidence="1" id="KW-0238">DNA-binding</keyword>
<dbReference type="GO" id="GO:0006310">
    <property type="term" value="P:DNA recombination"/>
    <property type="evidence" value="ECO:0007669"/>
    <property type="project" value="UniProtKB-KW"/>
</dbReference>